<comment type="caution">
    <text evidence="3">The sequence shown here is derived from an EMBL/GenBank/DDBJ whole genome shotgun (WGS) entry which is preliminary data.</text>
</comment>
<dbReference type="Gene3D" id="3.40.50.150">
    <property type="entry name" value="Vaccinia Virus protein VP39"/>
    <property type="match status" value="1"/>
</dbReference>
<evidence type="ECO:0000313" key="4">
    <source>
        <dbReference type="Proteomes" id="UP000474967"/>
    </source>
</evidence>
<dbReference type="PANTHER" id="PTHR43861">
    <property type="entry name" value="TRANS-ACONITATE 2-METHYLTRANSFERASE-RELATED"/>
    <property type="match status" value="1"/>
</dbReference>
<evidence type="ECO:0000256" key="1">
    <source>
        <dbReference type="ARBA" id="ARBA00022679"/>
    </source>
</evidence>
<dbReference type="CDD" id="cd02440">
    <property type="entry name" value="AdoMet_MTases"/>
    <property type="match status" value="1"/>
</dbReference>
<dbReference type="Pfam" id="PF13649">
    <property type="entry name" value="Methyltransf_25"/>
    <property type="match status" value="1"/>
</dbReference>
<dbReference type="SUPFAM" id="SSF53335">
    <property type="entry name" value="S-adenosyl-L-methionine-dependent methyltransferases"/>
    <property type="match status" value="1"/>
</dbReference>
<sequence length="204" mass="21886">MDASGWDERYRAFAERGGIWAVEPPRVIREIVEAFSPGTALDVATGDGRTAVWLARRGWTTTGIDFSRAGLDLARARPGADGVTWVEGDVRTASPRGLYDLVVVAYLHLADNESVLRRIAGWVAPGGHLVVVGHDVENIATGGHGPSDPELLYTPELLRAAVEPVLTVTRCERLRRGDDDAELRGGAGGLAVDAVLIATRQQRA</sequence>
<keyword evidence="4" id="KW-1185">Reference proteome</keyword>
<organism evidence="3 4">
    <name type="scientific">Leifsonia tongyongensis</name>
    <dbReference type="NCBI Taxonomy" id="1268043"/>
    <lineage>
        <taxon>Bacteria</taxon>
        <taxon>Bacillati</taxon>
        <taxon>Actinomycetota</taxon>
        <taxon>Actinomycetes</taxon>
        <taxon>Micrococcales</taxon>
        <taxon>Microbacteriaceae</taxon>
        <taxon>Leifsonia</taxon>
    </lineage>
</organism>
<dbReference type="GO" id="GO:0032259">
    <property type="term" value="P:methylation"/>
    <property type="evidence" value="ECO:0007669"/>
    <property type="project" value="UniProtKB-KW"/>
</dbReference>
<proteinExistence type="predicted"/>
<gene>
    <name evidence="3" type="ORF">G3T36_07560</name>
</gene>
<feature type="domain" description="Methyltransferase" evidence="2">
    <location>
        <begin position="41"/>
        <end position="127"/>
    </location>
</feature>
<dbReference type="AlphaFoldDB" id="A0A6L9XX04"/>
<dbReference type="InterPro" id="IPR029063">
    <property type="entry name" value="SAM-dependent_MTases_sf"/>
</dbReference>
<name>A0A6L9XX04_9MICO</name>
<protein>
    <submittedName>
        <fullName evidence="3">Class I SAM-dependent methyltransferase</fullName>
    </submittedName>
</protein>
<dbReference type="GO" id="GO:0008168">
    <property type="term" value="F:methyltransferase activity"/>
    <property type="evidence" value="ECO:0007669"/>
    <property type="project" value="UniProtKB-KW"/>
</dbReference>
<reference evidence="3 4" key="1">
    <citation type="journal article" date="2014" name="J. Microbiol.">
        <title>Diaminobutyricibacter tongyongensis gen. nov., sp. nov. and Homoserinibacter gongjuensis gen. nov., sp. nov. belong to the family Microbacteriaceae.</title>
        <authorList>
            <person name="Kim S.J."/>
            <person name="Ahn J.H."/>
            <person name="Weon H.Y."/>
            <person name="Hamada M."/>
            <person name="Suzuki K."/>
            <person name="Kwon S.W."/>
        </authorList>
    </citation>
    <scope>NUCLEOTIDE SEQUENCE [LARGE SCALE GENOMIC DNA]</scope>
    <source>
        <strain evidence="3 4">NBRC 108724</strain>
    </source>
</reference>
<keyword evidence="1 3" id="KW-0808">Transferase</keyword>
<evidence type="ECO:0000259" key="2">
    <source>
        <dbReference type="Pfam" id="PF13649"/>
    </source>
</evidence>
<accession>A0A6L9XX04</accession>
<dbReference type="Proteomes" id="UP000474967">
    <property type="component" value="Unassembled WGS sequence"/>
</dbReference>
<keyword evidence="3" id="KW-0489">Methyltransferase</keyword>
<dbReference type="InterPro" id="IPR041698">
    <property type="entry name" value="Methyltransf_25"/>
</dbReference>
<dbReference type="PANTHER" id="PTHR43861:SF3">
    <property type="entry name" value="PUTATIVE (AFU_ORTHOLOGUE AFUA_2G14390)-RELATED"/>
    <property type="match status" value="1"/>
</dbReference>
<dbReference type="RefSeq" id="WP_163288902.1">
    <property type="nucleotide sequence ID" value="NZ_JAAGWY010000001.1"/>
</dbReference>
<evidence type="ECO:0000313" key="3">
    <source>
        <dbReference type="EMBL" id="NEN05727.1"/>
    </source>
</evidence>
<dbReference type="EMBL" id="JAAGWY010000001">
    <property type="protein sequence ID" value="NEN05727.1"/>
    <property type="molecule type" value="Genomic_DNA"/>
</dbReference>